<feature type="region of interest" description="Disordered" evidence="1">
    <location>
        <begin position="575"/>
        <end position="599"/>
    </location>
</feature>
<dbReference type="AlphaFoldDB" id="A0A2S0L467"/>
<evidence type="ECO:0000256" key="3">
    <source>
        <dbReference type="SAM" id="SignalP"/>
    </source>
</evidence>
<reference evidence="5" key="1">
    <citation type="submission" date="2018-02" db="EMBL/GenBank/DDBJ databases">
        <authorList>
            <person name="Holder M.E."/>
            <person name="Ajami N.J."/>
            <person name="Petrosino J.F."/>
        </authorList>
    </citation>
    <scope>NUCLEOTIDE SEQUENCE [LARGE SCALE GENOMIC DNA]</scope>
    <source>
        <strain evidence="5">CCUG 47132</strain>
    </source>
</reference>
<feature type="transmembrane region" description="Helical" evidence="2">
    <location>
        <begin position="623"/>
        <end position="641"/>
    </location>
</feature>
<evidence type="ECO:0000256" key="2">
    <source>
        <dbReference type="SAM" id="Phobius"/>
    </source>
</evidence>
<keyword evidence="5" id="KW-1185">Reference proteome</keyword>
<keyword evidence="2" id="KW-1133">Transmembrane helix</keyword>
<feature type="compositionally biased region" description="Low complexity" evidence="1">
    <location>
        <begin position="581"/>
        <end position="594"/>
    </location>
</feature>
<feature type="region of interest" description="Disordered" evidence="1">
    <location>
        <begin position="40"/>
        <end position="83"/>
    </location>
</feature>
<feature type="compositionally biased region" description="Polar residues" evidence="1">
    <location>
        <begin position="56"/>
        <end position="66"/>
    </location>
</feature>
<dbReference type="RefSeq" id="WP_106057158.1">
    <property type="nucleotide sequence ID" value="NZ_CP027228.1"/>
</dbReference>
<organism evidence="4 5">
    <name type="scientific">Mogibacterium diversum</name>
    <dbReference type="NCBI Taxonomy" id="114527"/>
    <lineage>
        <taxon>Bacteria</taxon>
        <taxon>Bacillati</taxon>
        <taxon>Bacillota</taxon>
        <taxon>Clostridia</taxon>
        <taxon>Peptostreptococcales</taxon>
        <taxon>Anaerovoracaceae</taxon>
        <taxon>Mogibacterium</taxon>
    </lineage>
</organism>
<dbReference type="KEGG" id="mdv:C5Q96_04180"/>
<name>A0A2S0L467_9FIRM</name>
<protein>
    <recommendedName>
        <fullName evidence="6">Bacterial Ig-like domain-containing protein</fullName>
    </recommendedName>
</protein>
<accession>A0A2S0L467</accession>
<evidence type="ECO:0000256" key="1">
    <source>
        <dbReference type="SAM" id="MobiDB-lite"/>
    </source>
</evidence>
<keyword evidence="3" id="KW-0732">Signal</keyword>
<keyword evidence="2" id="KW-0472">Membrane</keyword>
<dbReference type="GeneID" id="78391455"/>
<evidence type="ECO:0000313" key="5">
    <source>
        <dbReference type="Proteomes" id="UP000237883"/>
    </source>
</evidence>
<gene>
    <name evidence="4" type="ORF">C5Q96_04180</name>
</gene>
<dbReference type="Proteomes" id="UP000237883">
    <property type="component" value="Chromosome"/>
</dbReference>
<evidence type="ECO:0008006" key="6">
    <source>
        <dbReference type="Google" id="ProtNLM"/>
    </source>
</evidence>
<evidence type="ECO:0000313" key="4">
    <source>
        <dbReference type="EMBL" id="AVM48082.1"/>
    </source>
</evidence>
<feature type="signal peptide" evidence="3">
    <location>
        <begin position="1"/>
        <end position="30"/>
    </location>
</feature>
<dbReference type="EMBL" id="CP027228">
    <property type="protein sequence ID" value="AVM48082.1"/>
    <property type="molecule type" value="Genomic_DNA"/>
</dbReference>
<proteinExistence type="predicted"/>
<feature type="chain" id="PRO_5015671574" description="Bacterial Ig-like domain-containing protein" evidence="3">
    <location>
        <begin position="31"/>
        <end position="647"/>
    </location>
</feature>
<dbReference type="OrthoDB" id="384490at2"/>
<keyword evidence="2" id="KW-0812">Transmembrane</keyword>
<sequence length="647" mass="71863">MKFKSKSSRSLVKVLALSMILSTAPLFAFADDSAVTEKTETASVSTEAKAEKSDATPATSSVSQPANPRHGSGFRAAEPSKTGPYKESDFALLYKTEKATLRNMPVIDKATGKALTKPIKFKVWNATLQRFEKEVTSSNGVLPDVELIKDHHYIIFAQDKEYNFKNNAYIIIKETGSVVYNDRTPITTSHPGQDEKITSFVLEKRATPITDATKANRVKINLQLFYMEKVGRNYLPSDDSFDWEETNSTLVLTSPFETIRVPIRDSTVEVELMEDDVYTVSVESEQLGMYTYPLTVKDHSERGADKLAYNHLSCTNKDTIMLFDKDGQIEKKYLDALTSVSGKTKVEGLNFNSRILPRWFEQYNDSVRYTMNEKLLDKAVAKGLKGDFDVIDIHSINMARTERSRLMLAEGQFFNYTTEVQPGKNVGKVSYIDSDGKLKPLSFTQTGNKIKFNMNSLSVYPIVVQYVSDSSVQYVATEGDGLSFEKGDNVDVKAVFKSTSSVDKSFENFSGVEVDNVRLEDSDYTVTKGSTVIRLNKSFVDRLSAGRHTLTAYFDADTKSSSITFTIKPAAVRSNNGAVNNTSSNSSAPRVSNSTARRSAVTYDKTAKVRAGRVVKTGDPGNYALHAVLLISSISVLSILLKRRKEN</sequence>